<reference evidence="2 3" key="1">
    <citation type="journal article" date="2019" name="Int. J. Syst. Evol. Microbiol.">
        <title>The Global Catalogue of Microorganisms (GCM) 10K type strain sequencing project: providing services to taxonomists for standard genome sequencing and annotation.</title>
        <authorList>
            <consortium name="The Broad Institute Genomics Platform"/>
            <consortium name="The Broad Institute Genome Sequencing Center for Infectious Disease"/>
            <person name="Wu L."/>
            <person name="Ma J."/>
        </authorList>
    </citation>
    <scope>NUCLEOTIDE SEQUENCE [LARGE SCALE GENOMIC DNA]</scope>
    <source>
        <strain evidence="2 3">WLHS5</strain>
    </source>
</reference>
<accession>A0ABD5PSS7</accession>
<gene>
    <name evidence="2" type="ORF">ACFO5R_17125</name>
</gene>
<evidence type="ECO:0000313" key="3">
    <source>
        <dbReference type="Proteomes" id="UP001595898"/>
    </source>
</evidence>
<comment type="caution">
    <text evidence="2">The sequence shown here is derived from an EMBL/GenBank/DDBJ whole genome shotgun (WGS) entry which is preliminary data.</text>
</comment>
<evidence type="ECO:0000256" key="1">
    <source>
        <dbReference type="SAM" id="Phobius"/>
    </source>
</evidence>
<proteinExistence type="predicted"/>
<keyword evidence="3" id="KW-1185">Reference proteome</keyword>
<protein>
    <submittedName>
        <fullName evidence="2">Uncharacterized protein</fullName>
    </submittedName>
</protein>
<feature type="transmembrane region" description="Helical" evidence="1">
    <location>
        <begin position="58"/>
        <end position="82"/>
    </location>
</feature>
<dbReference type="EMBL" id="JBHSFA010000009">
    <property type="protein sequence ID" value="MFC4543651.1"/>
    <property type="molecule type" value="Genomic_DNA"/>
</dbReference>
<evidence type="ECO:0000313" key="2">
    <source>
        <dbReference type="EMBL" id="MFC4543651.1"/>
    </source>
</evidence>
<dbReference type="AlphaFoldDB" id="A0ABD5PSS7"/>
<name>A0ABD5PSS7_9EURY</name>
<dbReference type="Proteomes" id="UP001595898">
    <property type="component" value="Unassembled WGS sequence"/>
</dbReference>
<keyword evidence="1" id="KW-0812">Transmembrane</keyword>
<dbReference type="RefSeq" id="WP_250138577.1">
    <property type="nucleotide sequence ID" value="NZ_JALIQP010000001.1"/>
</dbReference>
<keyword evidence="1" id="KW-0472">Membrane</keyword>
<keyword evidence="1" id="KW-1133">Transmembrane helix</keyword>
<sequence length="84" mass="9295">MSTDRADPQLRIDAGTYEDTLVGLLLVVQFALGAMIALVTVGWLFFTLNAAFDPNRSVWYFSEAIPLVIAMAAALYALSYLYEK</sequence>
<organism evidence="2 3">
    <name type="scientific">Halosolutus amylolyticus</name>
    <dbReference type="NCBI Taxonomy" id="2932267"/>
    <lineage>
        <taxon>Archaea</taxon>
        <taxon>Methanobacteriati</taxon>
        <taxon>Methanobacteriota</taxon>
        <taxon>Stenosarchaea group</taxon>
        <taxon>Halobacteria</taxon>
        <taxon>Halobacteriales</taxon>
        <taxon>Natrialbaceae</taxon>
        <taxon>Halosolutus</taxon>
    </lineage>
</organism>
<feature type="transmembrane region" description="Helical" evidence="1">
    <location>
        <begin position="21"/>
        <end position="46"/>
    </location>
</feature>